<dbReference type="Proteomes" id="UP001165060">
    <property type="component" value="Unassembled WGS sequence"/>
</dbReference>
<keyword evidence="3" id="KW-1185">Reference proteome</keyword>
<keyword evidence="1" id="KW-0472">Membrane</keyword>
<name>A0ABQ6MSX5_9STRA</name>
<protein>
    <recommendedName>
        <fullName evidence="4">EF-hand domain-containing protein</fullName>
    </recommendedName>
</protein>
<gene>
    <name evidence="2" type="ORF">TeGR_g4665</name>
</gene>
<evidence type="ECO:0000313" key="2">
    <source>
        <dbReference type="EMBL" id="GMI31637.1"/>
    </source>
</evidence>
<feature type="transmembrane region" description="Helical" evidence="1">
    <location>
        <begin position="17"/>
        <end position="38"/>
    </location>
</feature>
<keyword evidence="1" id="KW-1133">Transmembrane helix</keyword>
<accession>A0ABQ6MSX5</accession>
<proteinExistence type="predicted"/>
<dbReference type="EMBL" id="BRYB01005988">
    <property type="protein sequence ID" value="GMI31637.1"/>
    <property type="molecule type" value="Genomic_DNA"/>
</dbReference>
<evidence type="ECO:0000313" key="3">
    <source>
        <dbReference type="Proteomes" id="UP001165060"/>
    </source>
</evidence>
<keyword evidence="1" id="KW-0812">Transmembrane</keyword>
<evidence type="ECO:0000256" key="1">
    <source>
        <dbReference type="SAM" id="Phobius"/>
    </source>
</evidence>
<sequence length="189" mass="20101">YDCETMTACATNASGNMIGALITFATLLFAMNGCLTRIKKVADTNFQKILGCAPDTNGVISLASTLLIFNDTCYTPFPNQVTIGGQVYDVVNYRGIGFYAYLFCLVAAVIRTTMHYATPVPGGGQGCHCVDVLEEITGFDINGDGEVGTEEGRKELQYHRDNLNKMKGAVASASSKSIAAVKGAAQSKE</sequence>
<organism evidence="2 3">
    <name type="scientific">Tetraparma gracilis</name>
    <dbReference type="NCBI Taxonomy" id="2962635"/>
    <lineage>
        <taxon>Eukaryota</taxon>
        <taxon>Sar</taxon>
        <taxon>Stramenopiles</taxon>
        <taxon>Ochrophyta</taxon>
        <taxon>Bolidophyceae</taxon>
        <taxon>Parmales</taxon>
        <taxon>Triparmaceae</taxon>
        <taxon>Tetraparma</taxon>
    </lineage>
</organism>
<feature type="non-terminal residue" evidence="2">
    <location>
        <position position="1"/>
    </location>
</feature>
<comment type="caution">
    <text evidence="2">The sequence shown here is derived from an EMBL/GenBank/DDBJ whole genome shotgun (WGS) entry which is preliminary data.</text>
</comment>
<reference evidence="2 3" key="1">
    <citation type="journal article" date="2023" name="Commun. Biol.">
        <title>Genome analysis of Parmales, the sister group of diatoms, reveals the evolutionary specialization of diatoms from phago-mixotrophs to photoautotrophs.</title>
        <authorList>
            <person name="Ban H."/>
            <person name="Sato S."/>
            <person name="Yoshikawa S."/>
            <person name="Yamada K."/>
            <person name="Nakamura Y."/>
            <person name="Ichinomiya M."/>
            <person name="Sato N."/>
            <person name="Blanc-Mathieu R."/>
            <person name="Endo H."/>
            <person name="Kuwata A."/>
            <person name="Ogata H."/>
        </authorList>
    </citation>
    <scope>NUCLEOTIDE SEQUENCE [LARGE SCALE GENOMIC DNA]</scope>
</reference>
<evidence type="ECO:0008006" key="4">
    <source>
        <dbReference type="Google" id="ProtNLM"/>
    </source>
</evidence>